<dbReference type="STRING" id="1391654.AKJ09_01620"/>
<dbReference type="RefSeq" id="WP_146646484.1">
    <property type="nucleotide sequence ID" value="NZ_CP012333.1"/>
</dbReference>
<dbReference type="InterPro" id="IPR045800">
    <property type="entry name" value="HMBD"/>
</dbReference>
<reference evidence="3 4" key="1">
    <citation type="submission" date="2015-08" db="EMBL/GenBank/DDBJ databases">
        <authorList>
            <person name="Babu N.S."/>
            <person name="Beckwith C.J."/>
            <person name="Beseler K.G."/>
            <person name="Brison A."/>
            <person name="Carone J.V."/>
            <person name="Caskin T.P."/>
            <person name="Diamond M."/>
            <person name="Durham M.E."/>
            <person name="Foxe J.M."/>
            <person name="Go M."/>
            <person name="Henderson B.A."/>
            <person name="Jones I.B."/>
            <person name="McGettigan J.A."/>
            <person name="Micheletti S.J."/>
            <person name="Nasrallah M.E."/>
            <person name="Ortiz D."/>
            <person name="Piller C.R."/>
            <person name="Privatt S.R."/>
            <person name="Schneider S.L."/>
            <person name="Sharp S."/>
            <person name="Smith T.C."/>
            <person name="Stanton J.D."/>
            <person name="Ullery H.E."/>
            <person name="Wilson R.J."/>
            <person name="Serrano M.G."/>
            <person name="Buck G."/>
            <person name="Lee V."/>
            <person name="Wang Y."/>
            <person name="Carvalho R."/>
            <person name="Voegtly L."/>
            <person name="Shi R."/>
            <person name="Duckworth R."/>
            <person name="Johnson A."/>
            <person name="Loviza R."/>
            <person name="Walstead R."/>
            <person name="Shah Z."/>
            <person name="Kiflezghi M."/>
            <person name="Wade K."/>
            <person name="Ball S.L."/>
            <person name="Bradley K.W."/>
            <person name="Asai D.J."/>
            <person name="Bowman C.A."/>
            <person name="Russell D.A."/>
            <person name="Pope W.H."/>
            <person name="Jacobs-Sera D."/>
            <person name="Hendrix R.W."/>
            <person name="Hatfull G.F."/>
        </authorList>
    </citation>
    <scope>NUCLEOTIDE SEQUENCE [LARGE SCALE GENOMIC DNA]</scope>
    <source>
        <strain evidence="3 4">DSM 27648</strain>
    </source>
</reference>
<feature type="domain" description="Heavy metal binding" evidence="2">
    <location>
        <begin position="86"/>
        <end position="113"/>
    </location>
</feature>
<keyword evidence="4" id="KW-1185">Reference proteome</keyword>
<dbReference type="Proteomes" id="UP000064967">
    <property type="component" value="Chromosome"/>
</dbReference>
<dbReference type="PROSITE" id="PS51257">
    <property type="entry name" value="PROKAR_LIPOPROTEIN"/>
    <property type="match status" value="1"/>
</dbReference>
<sequence>MKSALASILVILGACDRASADAPRPSSPPVASAEIVVPVAASSSVIEPTAPQASASSSSVSSPGPAREQPVVKQAAAPARQAPKTVYVCPMHPEVTSDAPGLCPKCNMKLEQKPQSREIRAVPAPSGEPL</sequence>
<evidence type="ECO:0000259" key="2">
    <source>
        <dbReference type="Pfam" id="PF19335"/>
    </source>
</evidence>
<dbReference type="AlphaFoldDB" id="A0A0K1PNI5"/>
<dbReference type="GO" id="GO:0046872">
    <property type="term" value="F:metal ion binding"/>
    <property type="evidence" value="ECO:0007669"/>
    <property type="project" value="InterPro"/>
</dbReference>
<organism evidence="3 4">
    <name type="scientific">Labilithrix luteola</name>
    <dbReference type="NCBI Taxonomy" id="1391654"/>
    <lineage>
        <taxon>Bacteria</taxon>
        <taxon>Pseudomonadati</taxon>
        <taxon>Myxococcota</taxon>
        <taxon>Polyangia</taxon>
        <taxon>Polyangiales</taxon>
        <taxon>Labilitrichaceae</taxon>
        <taxon>Labilithrix</taxon>
    </lineage>
</organism>
<feature type="region of interest" description="Disordered" evidence="1">
    <location>
        <begin position="111"/>
        <end position="130"/>
    </location>
</feature>
<evidence type="ECO:0000256" key="1">
    <source>
        <dbReference type="SAM" id="MobiDB-lite"/>
    </source>
</evidence>
<evidence type="ECO:0000313" key="3">
    <source>
        <dbReference type="EMBL" id="AKU94956.1"/>
    </source>
</evidence>
<feature type="compositionally biased region" description="Basic and acidic residues" evidence="1">
    <location>
        <begin position="111"/>
        <end position="120"/>
    </location>
</feature>
<proteinExistence type="predicted"/>
<name>A0A0K1PNI5_9BACT</name>
<gene>
    <name evidence="3" type="ORF">AKJ09_01620</name>
</gene>
<dbReference type="Pfam" id="PF19335">
    <property type="entry name" value="HMBD"/>
    <property type="match status" value="1"/>
</dbReference>
<feature type="region of interest" description="Disordered" evidence="1">
    <location>
        <begin position="46"/>
        <end position="82"/>
    </location>
</feature>
<dbReference type="KEGG" id="llu:AKJ09_01620"/>
<protein>
    <recommendedName>
        <fullName evidence="2">Heavy metal binding domain-containing protein</fullName>
    </recommendedName>
</protein>
<dbReference type="OrthoDB" id="9806939at2"/>
<evidence type="ECO:0000313" key="4">
    <source>
        <dbReference type="Proteomes" id="UP000064967"/>
    </source>
</evidence>
<accession>A0A0K1PNI5</accession>
<dbReference type="EMBL" id="CP012333">
    <property type="protein sequence ID" value="AKU94956.1"/>
    <property type="molecule type" value="Genomic_DNA"/>
</dbReference>